<protein>
    <submittedName>
        <fullName evidence="5">Transcriptional regulator yybA</fullName>
    </submittedName>
</protein>
<dbReference type="PATRIC" id="fig|1423769.4.peg.780"/>
<evidence type="ECO:0000256" key="2">
    <source>
        <dbReference type="ARBA" id="ARBA00023125"/>
    </source>
</evidence>
<dbReference type="PROSITE" id="PS50995">
    <property type="entry name" value="HTH_MARR_2"/>
    <property type="match status" value="1"/>
</dbReference>
<dbReference type="Pfam" id="PF01047">
    <property type="entry name" value="MarR"/>
    <property type="match status" value="1"/>
</dbReference>
<evidence type="ECO:0000313" key="5">
    <source>
        <dbReference type="EMBL" id="KRL45255.1"/>
    </source>
</evidence>
<dbReference type="EMBL" id="AZEU01000131">
    <property type="protein sequence ID" value="KRL45255.1"/>
    <property type="molecule type" value="Genomic_DNA"/>
</dbReference>
<accession>A0A0R1QK51</accession>
<evidence type="ECO:0000259" key="4">
    <source>
        <dbReference type="PROSITE" id="PS50995"/>
    </source>
</evidence>
<name>A0A0R1QK51_9LACO</name>
<dbReference type="SMART" id="SM00347">
    <property type="entry name" value="HTH_MARR"/>
    <property type="match status" value="1"/>
</dbReference>
<keyword evidence="3" id="KW-0804">Transcription</keyword>
<organism evidence="5 6">
    <name type="scientific">Lacticaseibacillus manihotivorans DSM 13343 = JCM 12514</name>
    <dbReference type="NCBI Taxonomy" id="1423769"/>
    <lineage>
        <taxon>Bacteria</taxon>
        <taxon>Bacillati</taxon>
        <taxon>Bacillota</taxon>
        <taxon>Bacilli</taxon>
        <taxon>Lactobacillales</taxon>
        <taxon>Lactobacillaceae</taxon>
        <taxon>Lacticaseibacillus</taxon>
    </lineage>
</organism>
<dbReference type="AlphaFoldDB" id="A0A0R1QK51"/>
<sequence length="149" mass="17134">MDALRSIGVIARALDSISNIEFRDVDLTRGQYLYLVRIVETPGIIQEQLVNQLKVDRATVARSVAKLCKQGFVEKHPDPQNAKRQRLYATEAGKQAYEPIRRENQYSLNMATQHMSPEQIATLEQLLTQMCDNVDHDWQFVKNGGKRQY</sequence>
<dbReference type="GO" id="GO:0003700">
    <property type="term" value="F:DNA-binding transcription factor activity"/>
    <property type="evidence" value="ECO:0007669"/>
    <property type="project" value="InterPro"/>
</dbReference>
<keyword evidence="2" id="KW-0238">DNA-binding</keyword>
<dbReference type="OrthoDB" id="6462103at2"/>
<dbReference type="PANTHER" id="PTHR42756">
    <property type="entry name" value="TRANSCRIPTIONAL REGULATOR, MARR"/>
    <property type="match status" value="1"/>
</dbReference>
<evidence type="ECO:0000313" key="6">
    <source>
        <dbReference type="Proteomes" id="UP000051790"/>
    </source>
</evidence>
<dbReference type="GO" id="GO:0003677">
    <property type="term" value="F:DNA binding"/>
    <property type="evidence" value="ECO:0007669"/>
    <property type="project" value="UniProtKB-KW"/>
</dbReference>
<comment type="caution">
    <text evidence="5">The sequence shown here is derived from an EMBL/GenBank/DDBJ whole genome shotgun (WGS) entry which is preliminary data.</text>
</comment>
<dbReference type="Proteomes" id="UP000051790">
    <property type="component" value="Unassembled WGS sequence"/>
</dbReference>
<keyword evidence="6" id="KW-1185">Reference proteome</keyword>
<dbReference type="PANTHER" id="PTHR42756:SF2">
    <property type="entry name" value="MARR FAMILY REGULATORY PROTEIN"/>
    <property type="match status" value="1"/>
</dbReference>
<proteinExistence type="predicted"/>
<dbReference type="PRINTS" id="PR00598">
    <property type="entry name" value="HTHMARR"/>
</dbReference>
<evidence type="ECO:0000256" key="1">
    <source>
        <dbReference type="ARBA" id="ARBA00023015"/>
    </source>
</evidence>
<dbReference type="RefSeq" id="WP_054715862.1">
    <property type="nucleotide sequence ID" value="NZ_AZEU01000131.1"/>
</dbReference>
<dbReference type="InterPro" id="IPR036388">
    <property type="entry name" value="WH-like_DNA-bd_sf"/>
</dbReference>
<dbReference type="InterPro" id="IPR036390">
    <property type="entry name" value="WH_DNA-bd_sf"/>
</dbReference>
<dbReference type="InterPro" id="IPR000835">
    <property type="entry name" value="HTH_MarR-typ"/>
</dbReference>
<dbReference type="Gene3D" id="1.10.10.10">
    <property type="entry name" value="Winged helix-like DNA-binding domain superfamily/Winged helix DNA-binding domain"/>
    <property type="match status" value="1"/>
</dbReference>
<gene>
    <name evidence="5" type="ORF">FD01_GL000731</name>
</gene>
<keyword evidence="1" id="KW-0805">Transcription regulation</keyword>
<reference evidence="5 6" key="1">
    <citation type="journal article" date="2015" name="Genome Announc.">
        <title>Expanding the biotechnology potential of lactobacilli through comparative genomics of 213 strains and associated genera.</title>
        <authorList>
            <person name="Sun Z."/>
            <person name="Harris H.M."/>
            <person name="McCann A."/>
            <person name="Guo C."/>
            <person name="Argimon S."/>
            <person name="Zhang W."/>
            <person name="Yang X."/>
            <person name="Jeffery I.B."/>
            <person name="Cooney J.C."/>
            <person name="Kagawa T.F."/>
            <person name="Liu W."/>
            <person name="Song Y."/>
            <person name="Salvetti E."/>
            <person name="Wrobel A."/>
            <person name="Rasinkangas P."/>
            <person name="Parkhill J."/>
            <person name="Rea M.C."/>
            <person name="O'Sullivan O."/>
            <person name="Ritari J."/>
            <person name="Douillard F.P."/>
            <person name="Paul Ross R."/>
            <person name="Yang R."/>
            <person name="Briner A.E."/>
            <person name="Felis G.E."/>
            <person name="de Vos W.M."/>
            <person name="Barrangou R."/>
            <person name="Klaenhammer T.R."/>
            <person name="Caufield P.W."/>
            <person name="Cui Y."/>
            <person name="Zhang H."/>
            <person name="O'Toole P.W."/>
        </authorList>
    </citation>
    <scope>NUCLEOTIDE SEQUENCE [LARGE SCALE GENOMIC DNA]</scope>
    <source>
        <strain evidence="5 6">DSM 13343</strain>
    </source>
</reference>
<feature type="domain" description="HTH marR-type" evidence="4">
    <location>
        <begin position="1"/>
        <end position="132"/>
    </location>
</feature>
<evidence type="ECO:0000256" key="3">
    <source>
        <dbReference type="ARBA" id="ARBA00023163"/>
    </source>
</evidence>
<dbReference type="SUPFAM" id="SSF46785">
    <property type="entry name" value="Winged helix' DNA-binding domain"/>
    <property type="match status" value="1"/>
</dbReference>